<proteinExistence type="predicted"/>
<organism evidence="2 3">
    <name type="scientific">Sphagnum jensenii</name>
    <dbReference type="NCBI Taxonomy" id="128206"/>
    <lineage>
        <taxon>Eukaryota</taxon>
        <taxon>Viridiplantae</taxon>
        <taxon>Streptophyta</taxon>
        <taxon>Embryophyta</taxon>
        <taxon>Bryophyta</taxon>
        <taxon>Sphagnophytina</taxon>
        <taxon>Sphagnopsida</taxon>
        <taxon>Sphagnales</taxon>
        <taxon>Sphagnaceae</taxon>
        <taxon>Sphagnum</taxon>
    </lineage>
</organism>
<evidence type="ECO:0000313" key="3">
    <source>
        <dbReference type="Proteomes" id="UP001497522"/>
    </source>
</evidence>
<protein>
    <submittedName>
        <fullName evidence="2">Uncharacterized protein</fullName>
    </submittedName>
</protein>
<dbReference type="Proteomes" id="UP001497522">
    <property type="component" value="Chromosome 8"/>
</dbReference>
<dbReference type="EMBL" id="OZ023709">
    <property type="protein sequence ID" value="CAK9881819.1"/>
    <property type="molecule type" value="Genomic_DNA"/>
</dbReference>
<accession>A0ABP1BZE6</accession>
<keyword evidence="3" id="KW-1185">Reference proteome</keyword>
<feature type="region of interest" description="Disordered" evidence="1">
    <location>
        <begin position="1"/>
        <end position="34"/>
    </location>
</feature>
<feature type="compositionally biased region" description="Basic and acidic residues" evidence="1">
    <location>
        <begin position="1"/>
        <end position="12"/>
    </location>
</feature>
<reference evidence="2" key="1">
    <citation type="submission" date="2024-03" db="EMBL/GenBank/DDBJ databases">
        <authorList>
            <consortium name="ELIXIR-Norway"/>
            <consortium name="Elixir Norway"/>
        </authorList>
    </citation>
    <scope>NUCLEOTIDE SEQUENCE</scope>
</reference>
<name>A0ABP1BZE6_9BRYO</name>
<evidence type="ECO:0000313" key="2">
    <source>
        <dbReference type="EMBL" id="CAK9881819.1"/>
    </source>
</evidence>
<sequence>MEPRRNIEREGSSGHPVMGVESTESSAKSVLADATRSKRTELCRSIIREKPNDVILKSDIVLARRDRI</sequence>
<gene>
    <name evidence="2" type="ORF">CSSPJE1EN2_LOCUS23175</name>
</gene>
<evidence type="ECO:0000256" key="1">
    <source>
        <dbReference type="SAM" id="MobiDB-lite"/>
    </source>
</evidence>